<keyword evidence="3" id="KW-0813">Transport</keyword>
<sequence>MKWSAIPFETLYRSIESSEFDFDLFKEVLPDLQNLNLNTDKLKNNASRSQLEKGEIELSDGSTFKVNQEFIFEAISLSDELNLDEIVACELILSGDTTANNGKVQYFLRRQYILQIVSFIVNCFHEDTELYQELIKNGALVSNILSAFKFIHTQLSEIKQQINKAQILENYNALFQQNIKFRRDFLLREYDILSQILYGLVDKGAIMKNKDFILSLLHHVSELDSNDFFIIYYTPAFFHLFASLRVLPDADVKLLHSQFMKDLKDDSIYTKPVKVALIFIFFAYFIGWCKEDPKRRADTMDFKTDVDEPMTSAVELGAIEQILIFAADTSIVEQDKSMELFYDIRSLLERHIPRLIPKQLLDDEKIFSQTTNSTYNPASATDNMSGRGLWNPSYPGMMSTTGTARLNSMPNNVNEYSYTTIVLSDQTQEFFLSSFDDVLQTIITDCAFLLTKIKDAEEDSLLSGEDLTLDDISLKADLERFFLSIYFFYASRPEYSCTFWSDKESNAYGFIEWCSRCNDNLMRSCFYLMVSSLSFGPENALNVYHYFGENSSISWKNIAQCLSDYTKKISNFNSSLHKRQQFSESTHNDIDSTAVALEEGLNEEAVIFLSSLLTLVGSVTYQVDEDVKSSLSKVFSDVLFEFTKINTPLVGAAFKVISNLVPKLESSRTKFWSFLDSLIFKDSSLNYSSESYRNAFTNVLTKYSDVLGFLQLFHNLISIHSRENNSEYMVFGKLAFPTRLGQGYRKVGIWPYFDYIFNDILAHVDQIVDIRNKRAVQLPILKIIYTGLCSFDYSVILNSIPAAANLDALVDCENFFNYVQECPAIPIFNYIFTEKIYKSIFNVVDVGVDQLSIELEGGKNQAELLQLAVKIINKVLDYQETYVEELFPIVKKHGKTDYFLPKNYSLHGLRSFYDAIFFNIPLVAHLGLYVGVDDQILATNSLRILAKLSERSNGSVASLSKRNKLLTIFDSVDESARIKDAFITQLESSITDAGVLALKLELLDFLTSNLSNYSRTMTISHLLLGFQVSNVISLGPNLATFISSGTSLLDSLISVLEASLNSITKDNIDYAPMRLATAALEIILKLCRNPLTSGLLYSYLIKENFFERIMILDPQVTRFTTWNGSPFDNSTEEKCKNFIESESVGAFLSFLAYRNYWTQYLGLFIHKISFSGTKSEVLTYVNYLISNTMYSVRLFSFLDPLNYGNICEPKETLSIFTNVPLNLEQVTLNKYCSGNIYDFHKMENLMRLIKRVRAESLHSNSFSLTVSKEQFLKDADVECIKAKSHFTNIISRNKALELNLSVLHSWVQLVQIIVTDGKLEPSTRSNFILEVFGTIIPKISDYIEFNITFSEELVSLAVFLFDIYNRDCKLITDKGTVDGRLYQLFKTCIQGINSPLSSVALRSDFYILANHYLSRVLSDQVGSEKVLQDLRLGSKKLVEIIWNDVVYGEGTSRVTGILLLDSLIQLANRSKENFILDSLMKTTRLLLIIRSLKNTDALLNSTTEHINIDDLLYELTAFKATVFFLIRVTETRGGASALIENNLFRIIAELSFLKVDPDLGLDLMFDEVYVQNSKFLKVNVTLDNPLLVDKDANGVSLFELIVPIFQLISAVLVSMGSSNKAVVQTVKGLLNTYKRLVIGIFKRDLLREKEDKKNSSDPNNQSLNEMVKLIVMLCTLTGYQNND</sequence>
<evidence type="ECO:0000256" key="2">
    <source>
        <dbReference type="ARBA" id="ARBA00005892"/>
    </source>
</evidence>
<dbReference type="GO" id="GO:0044611">
    <property type="term" value="C:nuclear pore inner ring"/>
    <property type="evidence" value="ECO:0007669"/>
    <property type="project" value="TreeGrafter"/>
</dbReference>
<comment type="subcellular location">
    <subcellularLocation>
        <location evidence="1">Nucleus</location>
    </subcellularLocation>
</comment>
<dbReference type="GO" id="GO:0017056">
    <property type="term" value="F:structural constituent of nuclear pore"/>
    <property type="evidence" value="ECO:0007669"/>
    <property type="project" value="TreeGrafter"/>
</dbReference>
<evidence type="ECO:0000256" key="1">
    <source>
        <dbReference type="ARBA" id="ARBA00004123"/>
    </source>
</evidence>
<keyword evidence="4" id="KW-0539">Nucleus</keyword>
<name>A0A6C1DU87_SACPS</name>
<dbReference type="EMBL" id="CP048991">
    <property type="protein sequence ID" value="QID80429.1"/>
    <property type="molecule type" value="Genomic_DNA"/>
</dbReference>
<evidence type="ECO:0000313" key="5">
    <source>
        <dbReference type="EMBL" id="QID80429.1"/>
    </source>
</evidence>
<dbReference type="GO" id="GO:0006999">
    <property type="term" value="P:nuclear pore organization"/>
    <property type="evidence" value="ECO:0007669"/>
    <property type="project" value="TreeGrafter"/>
</dbReference>
<reference evidence="5 6" key="1">
    <citation type="journal article" date="2019" name="BMC Genomics">
        <title>Chromosome level assembly and comparative genome analysis confirm lager-brewing yeasts originated from a single hybridization.</title>
        <authorList>
            <person name="Salazar A.N."/>
            <person name="Gorter de Vries A.R."/>
            <person name="van den Broek M."/>
            <person name="Brouwers N."/>
            <person name="de la Torre Cortes P."/>
            <person name="Kuijpers N.G.A."/>
            <person name="Daran J.G."/>
            <person name="Abeel T."/>
        </authorList>
    </citation>
    <scope>NUCLEOTIDE SEQUENCE [LARGE SCALE GENOMIC DNA]</scope>
    <source>
        <strain evidence="5 6">CBS 1483</strain>
    </source>
</reference>
<keyword evidence="6" id="KW-1185">Reference proteome</keyword>
<evidence type="ECO:0008006" key="7">
    <source>
        <dbReference type="Google" id="ProtNLM"/>
    </source>
</evidence>
<dbReference type="PANTHER" id="PTHR31344">
    <property type="entry name" value="NUCLEAR PORE COMPLEX PROTEIN NUP205"/>
    <property type="match status" value="1"/>
</dbReference>
<gene>
    <name evidence="5" type="ORF">GRS66_002752</name>
</gene>
<dbReference type="PANTHER" id="PTHR31344:SF0">
    <property type="entry name" value="NUCLEAR PORE COMPLEX PROTEIN NUP205"/>
    <property type="match status" value="1"/>
</dbReference>
<dbReference type="Proteomes" id="UP000501346">
    <property type="component" value="Chromosome ScX-SeX"/>
</dbReference>
<dbReference type="OrthoDB" id="2019644at2759"/>
<protein>
    <recommendedName>
        <fullName evidence="7">Nucleoporin</fullName>
    </recommendedName>
</protein>
<accession>A0A6C1DU87</accession>
<evidence type="ECO:0000256" key="4">
    <source>
        <dbReference type="ARBA" id="ARBA00023242"/>
    </source>
</evidence>
<dbReference type="InterPro" id="IPR021827">
    <property type="entry name" value="Nup186/Nup192/Nup205"/>
</dbReference>
<evidence type="ECO:0000313" key="6">
    <source>
        <dbReference type="Proteomes" id="UP000501346"/>
    </source>
</evidence>
<proteinExistence type="inferred from homology"/>
<comment type="similarity">
    <text evidence="2">Belongs to the NUP186/NUP192/NUP205 family.</text>
</comment>
<evidence type="ECO:0000256" key="3">
    <source>
        <dbReference type="ARBA" id="ARBA00022448"/>
    </source>
</evidence>
<dbReference type="Pfam" id="PF11894">
    <property type="entry name" value="Nup192"/>
    <property type="match status" value="1"/>
</dbReference>
<organism evidence="5 6">
    <name type="scientific">Saccharomyces pastorianus</name>
    <name type="common">Lager yeast</name>
    <name type="synonym">Saccharomyces cerevisiae x Saccharomyces eubayanus</name>
    <dbReference type="NCBI Taxonomy" id="27292"/>
    <lineage>
        <taxon>Eukaryota</taxon>
        <taxon>Fungi</taxon>
        <taxon>Dikarya</taxon>
        <taxon>Ascomycota</taxon>
        <taxon>Saccharomycotina</taxon>
        <taxon>Saccharomycetes</taxon>
        <taxon>Saccharomycetales</taxon>
        <taxon>Saccharomycetaceae</taxon>
        <taxon>Saccharomyces</taxon>
    </lineage>
</organism>